<organism evidence="2 3">
    <name type="scientific">Kwoniella heveanensis BCC8398</name>
    <dbReference type="NCBI Taxonomy" id="1296120"/>
    <lineage>
        <taxon>Eukaryota</taxon>
        <taxon>Fungi</taxon>
        <taxon>Dikarya</taxon>
        <taxon>Basidiomycota</taxon>
        <taxon>Agaricomycotina</taxon>
        <taxon>Tremellomycetes</taxon>
        <taxon>Tremellales</taxon>
        <taxon>Cryptococcaceae</taxon>
        <taxon>Kwoniella</taxon>
    </lineage>
</organism>
<proteinExistence type="predicted"/>
<sequence length="497" mass="55590">MILSAHPTSQNKTQGGGDGMCSSAPTSSTESSSSASSRHGRRLLASPVEHNSGSSSGSSLASPLSAMHIDVPSTRSYAAAPITTDPPEQIRQRSTDLSLKATSPALRTRLEPETQPQYRSQPEWRFSPETIRQAQCTCQRPKKKYNLITSHDHLRFNLDRLDKVWLRIAHLKLFPEISEAGERVIRRSRERGYELFHLAARDQTGAQNSGGSGDNKDRREISVLFMVPHPDDVEVGHRIVAELLIHLRPRGTGRYRPAEDDKRHRGSDGRDRSLVVENVATRFAEDWEDWTLSHPYTYLKPEPARSDSQSPLEIAIPDKKEGVSWSMIIDNLLIETQRLLNGFWVDRNEFKRFLTRVSTELRADGKRVCAFQLEKVYRQQPDSSVGVGNGIGVNSNSRTSGFDLLIGNDEAQRETLAVVPCVRIALKVLNPAPTVKTSKGKGDTIGAVVLLDEKDIDKKGKIKNLCVIYEGEWPIAHQYRTVIPPPTLEDIERQIRG</sequence>
<evidence type="ECO:0000313" key="3">
    <source>
        <dbReference type="Proteomes" id="UP000092666"/>
    </source>
</evidence>
<dbReference type="OrthoDB" id="2564154at2759"/>
<gene>
    <name evidence="2" type="ORF">I316_02742</name>
</gene>
<name>A0A1B9GXD0_9TREE</name>
<feature type="compositionally biased region" description="Low complexity" evidence="1">
    <location>
        <begin position="22"/>
        <end position="37"/>
    </location>
</feature>
<protein>
    <submittedName>
        <fullName evidence="2">Uncharacterized protein</fullName>
    </submittedName>
</protein>
<dbReference type="Proteomes" id="UP000092666">
    <property type="component" value="Unassembled WGS sequence"/>
</dbReference>
<feature type="compositionally biased region" description="Polar residues" evidence="1">
    <location>
        <begin position="1"/>
        <end position="13"/>
    </location>
</feature>
<reference evidence="3" key="2">
    <citation type="submission" date="2013-12" db="EMBL/GenBank/DDBJ databases">
        <title>Evolution of pathogenesis and genome organization in the Tremellales.</title>
        <authorList>
            <person name="Cuomo C."/>
            <person name="Litvintseva A."/>
            <person name="Heitman J."/>
            <person name="Chen Y."/>
            <person name="Sun S."/>
            <person name="Springer D."/>
            <person name="Dromer F."/>
            <person name="Young S."/>
            <person name="Zeng Q."/>
            <person name="Chapman S."/>
            <person name="Gujja S."/>
            <person name="Saif S."/>
            <person name="Birren B."/>
        </authorList>
    </citation>
    <scope>NUCLEOTIDE SEQUENCE [LARGE SCALE GENOMIC DNA]</scope>
    <source>
        <strain evidence="3">BCC8398</strain>
    </source>
</reference>
<reference evidence="2 3" key="1">
    <citation type="submission" date="2013-07" db="EMBL/GenBank/DDBJ databases">
        <title>The Genome Sequence of Cryptococcus heveanensis BCC8398.</title>
        <authorList>
            <consortium name="The Broad Institute Genome Sequencing Platform"/>
            <person name="Cuomo C."/>
            <person name="Litvintseva A."/>
            <person name="Chen Y."/>
            <person name="Heitman J."/>
            <person name="Sun S."/>
            <person name="Springer D."/>
            <person name="Dromer F."/>
            <person name="Young S.K."/>
            <person name="Zeng Q."/>
            <person name="Gargeya S."/>
            <person name="Fitzgerald M."/>
            <person name="Abouelleil A."/>
            <person name="Alvarado L."/>
            <person name="Berlin A.M."/>
            <person name="Chapman S.B."/>
            <person name="Dewar J."/>
            <person name="Goldberg J."/>
            <person name="Griggs A."/>
            <person name="Gujja S."/>
            <person name="Hansen M."/>
            <person name="Howarth C."/>
            <person name="Imamovic A."/>
            <person name="Larimer J."/>
            <person name="McCowan C."/>
            <person name="Murphy C."/>
            <person name="Pearson M."/>
            <person name="Priest M."/>
            <person name="Roberts A."/>
            <person name="Saif S."/>
            <person name="Shea T."/>
            <person name="Sykes S."/>
            <person name="Wortman J."/>
            <person name="Nusbaum C."/>
            <person name="Birren B."/>
        </authorList>
    </citation>
    <scope>NUCLEOTIDE SEQUENCE [LARGE SCALE GENOMIC DNA]</scope>
    <source>
        <strain evidence="2 3">BCC8398</strain>
    </source>
</reference>
<accession>A0A1B9GXD0</accession>
<evidence type="ECO:0000256" key="1">
    <source>
        <dbReference type="SAM" id="MobiDB-lite"/>
    </source>
</evidence>
<keyword evidence="3" id="KW-1185">Reference proteome</keyword>
<dbReference type="AlphaFoldDB" id="A0A1B9GXD0"/>
<feature type="compositionally biased region" description="Low complexity" evidence="1">
    <location>
        <begin position="52"/>
        <end position="63"/>
    </location>
</feature>
<dbReference type="EMBL" id="KI669498">
    <property type="protein sequence ID" value="OCF35687.1"/>
    <property type="molecule type" value="Genomic_DNA"/>
</dbReference>
<evidence type="ECO:0000313" key="2">
    <source>
        <dbReference type="EMBL" id="OCF35687.1"/>
    </source>
</evidence>
<feature type="region of interest" description="Disordered" evidence="1">
    <location>
        <begin position="1"/>
        <end position="63"/>
    </location>
</feature>